<protein>
    <submittedName>
        <fullName evidence="1">Uncharacterized protein</fullName>
    </submittedName>
</protein>
<evidence type="ECO:0000313" key="1">
    <source>
        <dbReference type="EMBL" id="KAK3210401.1"/>
    </source>
</evidence>
<organism evidence="1 2">
    <name type="scientific">Pseudopithomyces chartarum</name>
    <dbReference type="NCBI Taxonomy" id="1892770"/>
    <lineage>
        <taxon>Eukaryota</taxon>
        <taxon>Fungi</taxon>
        <taxon>Dikarya</taxon>
        <taxon>Ascomycota</taxon>
        <taxon>Pezizomycotina</taxon>
        <taxon>Dothideomycetes</taxon>
        <taxon>Pleosporomycetidae</taxon>
        <taxon>Pleosporales</taxon>
        <taxon>Massarineae</taxon>
        <taxon>Didymosphaeriaceae</taxon>
        <taxon>Pseudopithomyces</taxon>
    </lineage>
</organism>
<accession>A0AAN6M0D0</accession>
<dbReference type="Proteomes" id="UP001280581">
    <property type="component" value="Unassembled WGS sequence"/>
</dbReference>
<dbReference type="EMBL" id="WVTA01000005">
    <property type="protein sequence ID" value="KAK3210401.1"/>
    <property type="molecule type" value="Genomic_DNA"/>
</dbReference>
<keyword evidence="2" id="KW-1185">Reference proteome</keyword>
<sequence length="342" mass="39921">MAEQSREMNPPCRRCEERDHWYRPPPYSCSNNRPIPFEETTHTIPHELTYPAYCAERATYLAQFDAQHPKELLCFACGEYHPRKQPKKKWRLDVMLGCKYIHYYAQYGCPVDEEFTQTFTHMEDGACIMYKWPTFYEVMRGFRLGTYYGDPFLLNSSTTKHQCTETRALAVENRLLLRRRTVVGLDSRPYVRKPAPELVSMDDFCPHMREQVSSEEFFGELRDAFSLIRESSHPDHVSYLHGFRFKTVRCKSCPTEVVIEFMPRSLYTGSVPKKYNKKPVIYCLTRYIDMGHMLDPKELEWQFSNDADLSGGRPVVAHEPFLDGYGPGHSSGRRGILPAEYG</sequence>
<evidence type="ECO:0000313" key="2">
    <source>
        <dbReference type="Proteomes" id="UP001280581"/>
    </source>
</evidence>
<proteinExistence type="predicted"/>
<comment type="caution">
    <text evidence="1">The sequence shown here is derived from an EMBL/GenBank/DDBJ whole genome shotgun (WGS) entry which is preliminary data.</text>
</comment>
<gene>
    <name evidence="1" type="ORF">GRF29_44g2618513</name>
</gene>
<dbReference type="AlphaFoldDB" id="A0AAN6M0D0"/>
<reference evidence="1 2" key="1">
    <citation type="submission" date="2021-02" db="EMBL/GenBank/DDBJ databases">
        <title>Genome assembly of Pseudopithomyces chartarum.</title>
        <authorList>
            <person name="Jauregui R."/>
            <person name="Singh J."/>
            <person name="Voisey C."/>
        </authorList>
    </citation>
    <scope>NUCLEOTIDE SEQUENCE [LARGE SCALE GENOMIC DNA]</scope>
    <source>
        <strain evidence="1 2">AGR01</strain>
    </source>
</reference>
<name>A0AAN6M0D0_9PLEO</name>